<comment type="similarity">
    <text evidence="1">Belongs to the universal stress protein A family.</text>
</comment>
<comment type="caution">
    <text evidence="3">The sequence shown here is derived from an EMBL/GenBank/DDBJ whole genome shotgun (WGS) entry which is preliminary data.</text>
</comment>
<protein>
    <submittedName>
        <fullName evidence="3">Usp domain-containing protein</fullName>
    </submittedName>
</protein>
<keyword evidence="4" id="KW-1185">Reference proteome</keyword>
<evidence type="ECO:0000313" key="4">
    <source>
        <dbReference type="Proteomes" id="UP001153050"/>
    </source>
</evidence>
<dbReference type="RefSeq" id="WP_254017850.1">
    <property type="nucleotide sequence ID" value="NZ_CAKXZT010000116.1"/>
</dbReference>
<dbReference type="Pfam" id="PF00582">
    <property type="entry name" value="Usp"/>
    <property type="match status" value="1"/>
</dbReference>
<dbReference type="InterPro" id="IPR006016">
    <property type="entry name" value="UspA"/>
</dbReference>
<dbReference type="SUPFAM" id="SSF52402">
    <property type="entry name" value="Adenine nucleotide alpha hydrolases-like"/>
    <property type="match status" value="1"/>
</dbReference>
<evidence type="ECO:0000259" key="2">
    <source>
        <dbReference type="Pfam" id="PF00582"/>
    </source>
</evidence>
<dbReference type="InterPro" id="IPR006015">
    <property type="entry name" value="Universal_stress_UspA"/>
</dbReference>
<feature type="domain" description="UspA" evidence="2">
    <location>
        <begin position="171"/>
        <end position="283"/>
    </location>
</feature>
<reference evidence="3 4" key="1">
    <citation type="submission" date="2022-03" db="EMBL/GenBank/DDBJ databases">
        <authorList>
            <person name="Brunel B."/>
        </authorList>
    </citation>
    <scope>NUCLEOTIDE SEQUENCE [LARGE SCALE GENOMIC DNA]</scope>
    <source>
        <strain evidence="3">STM5069sample</strain>
    </source>
</reference>
<dbReference type="Gene3D" id="3.40.50.12370">
    <property type="match status" value="1"/>
</dbReference>
<accession>A0ABM9DRN2</accession>
<dbReference type="Proteomes" id="UP001153050">
    <property type="component" value="Unassembled WGS sequence"/>
</dbReference>
<proteinExistence type="inferred from homology"/>
<dbReference type="EMBL" id="CAKXZT010000116">
    <property type="protein sequence ID" value="CAH2399348.1"/>
    <property type="molecule type" value="Genomic_DNA"/>
</dbReference>
<evidence type="ECO:0000313" key="3">
    <source>
        <dbReference type="EMBL" id="CAH2399348.1"/>
    </source>
</evidence>
<name>A0ABM9DRN2_9HYPH</name>
<organism evidence="3 4">
    <name type="scientific">Mesorhizobium escarrei</name>
    <dbReference type="NCBI Taxonomy" id="666018"/>
    <lineage>
        <taxon>Bacteria</taxon>
        <taxon>Pseudomonadati</taxon>
        <taxon>Pseudomonadota</taxon>
        <taxon>Alphaproteobacteria</taxon>
        <taxon>Hyphomicrobiales</taxon>
        <taxon>Phyllobacteriaceae</taxon>
        <taxon>Mesorhizobium</taxon>
    </lineage>
</organism>
<dbReference type="CDD" id="cd00293">
    <property type="entry name" value="USP-like"/>
    <property type="match status" value="1"/>
</dbReference>
<sequence>MAFKSVLCVTGADDSDQDVRTAAGLCAEVGAHLSVLVVTPPMLLMSYPSIGDGVPEWPGGRGQAIARLNDRFRQIDRFTQDVARLAKRSKDIQRLLRAMCLSYDVDTDYCDPASLGEVARQRVLCADLTIIGPCLLNDENLGPLVVNGCLFDTGRPVLVVPKGAEATLWPKRVLVGWDSRVEASRAVREALGVLCAAEEVRVALVDPKANYNGNGAEPGANIAAYLTRHGARVSVDLLPSAGKPAATVLAQHAIDISADMIVMGAYGNRRLRERLFGGATRWIFEKPTLPLFLAR</sequence>
<dbReference type="PRINTS" id="PR01438">
    <property type="entry name" value="UNVRSLSTRESS"/>
</dbReference>
<evidence type="ECO:0000256" key="1">
    <source>
        <dbReference type="ARBA" id="ARBA00008791"/>
    </source>
</evidence>
<gene>
    <name evidence="3" type="ORF">MES5069_220117</name>
</gene>